<dbReference type="GO" id="GO:0003743">
    <property type="term" value="F:translation initiation factor activity"/>
    <property type="evidence" value="ECO:0007669"/>
    <property type="project" value="UniProtKB-KW"/>
</dbReference>
<feature type="region of interest" description="Disordered" evidence="3">
    <location>
        <begin position="323"/>
        <end position="346"/>
    </location>
</feature>
<dbReference type="InterPro" id="IPR051956">
    <property type="entry name" value="eIF2B_epsilon"/>
</dbReference>
<dbReference type="SMART" id="SM00515">
    <property type="entry name" value="eIF5C"/>
    <property type="match status" value="1"/>
</dbReference>
<reference evidence="5" key="1">
    <citation type="submission" date="2018-10" db="EMBL/GenBank/DDBJ databases">
        <title>Transcriptome assembly of Aceria tosichella (Wheat curl mite) Type 2.</title>
        <authorList>
            <person name="Scully E.D."/>
            <person name="Geib S.M."/>
            <person name="Palmer N.A."/>
            <person name="Gupta A.K."/>
            <person name="Sarath G."/>
            <person name="Tatineni S."/>
        </authorList>
    </citation>
    <scope>NUCLEOTIDE SEQUENCE</scope>
    <source>
        <strain evidence="5">LincolnNE</strain>
    </source>
</reference>
<dbReference type="SUPFAM" id="SSF53448">
    <property type="entry name" value="Nucleotide-diphospho-sugar transferases"/>
    <property type="match status" value="1"/>
</dbReference>
<dbReference type="EMBL" id="GGYP01006768">
    <property type="protein sequence ID" value="MDE51539.1"/>
    <property type="molecule type" value="Transcribed_RNA"/>
</dbReference>
<dbReference type="InterPro" id="IPR044123">
    <property type="entry name" value="W2_eIF2B_epsilon"/>
</dbReference>
<sequence>MDTTKKEDLKQAVIVDYKAIGCKSPGSGSSNKKPYIQYSLEWLLIEQFDEIFVCCLPDNAQQLREFVKFFLRTQDVPESMTIQVHASESNCSTGDCLRDLDSKVLLKTDFIIMDVGCCGNLSLTELLDSHKRLKKQDKNAILTSVVRTVFTKHLTDLGEFPIYVSDPSTGLLLHYVAGRIAENEKPGPLSSSLPSIKSINVPSQIFLERASVKIHTNLCSTNLSIYSSNVPALYTELFDCHSEADLIQAAFDNHEVLGGTVYIHAIDDFFSQRMADFGFAINQKRDKFDTNLIYKRNAPFQVLRKLVNDSLIECTRLNPENYLSTLNDDEESDNESESSSEQSEIDDDEVFFSEVLDSLIRGYEEAIKNENLVLEVNSSKHAYNIGIDDVYATIAKALLCLPEKLHTKPGSYVEYSRMVESAIDKFAQFLLNYMKSEESKSIFLSTMERLCITRQLDYLNDTVLAKVLYKLYEIDALDEESILRWFEDYDMSDEDQKSLRTKAALRQLVEALEAESDEEEDDDDDGEDDDDDDC</sequence>
<dbReference type="GO" id="GO:0005085">
    <property type="term" value="F:guanyl-nucleotide exchange factor activity"/>
    <property type="evidence" value="ECO:0007669"/>
    <property type="project" value="InterPro"/>
</dbReference>
<gene>
    <name evidence="5" type="primary">tif225</name>
    <name evidence="5" type="ORF">g.17509</name>
</gene>
<dbReference type="PANTHER" id="PTHR45887">
    <property type="entry name" value="TRANSLATION INITIATION FACTOR EIF-2B SUBUNIT EPSILON"/>
    <property type="match status" value="1"/>
</dbReference>
<dbReference type="CDD" id="cd11558">
    <property type="entry name" value="W2_eIF2B_epsilon"/>
    <property type="match status" value="1"/>
</dbReference>
<dbReference type="GO" id="GO:0005851">
    <property type="term" value="C:eukaryotic translation initiation factor 2B complex"/>
    <property type="evidence" value="ECO:0007669"/>
    <property type="project" value="TreeGrafter"/>
</dbReference>
<keyword evidence="5" id="KW-0648">Protein biosynthesis</keyword>
<evidence type="ECO:0000313" key="5">
    <source>
        <dbReference type="EMBL" id="MDE51539.1"/>
    </source>
</evidence>
<dbReference type="PANTHER" id="PTHR45887:SF1">
    <property type="entry name" value="TRANSLATION INITIATION FACTOR EIF-2B SUBUNIT EPSILON"/>
    <property type="match status" value="1"/>
</dbReference>
<evidence type="ECO:0000259" key="4">
    <source>
        <dbReference type="PROSITE" id="PS51363"/>
    </source>
</evidence>
<dbReference type="PROSITE" id="PS51363">
    <property type="entry name" value="W2"/>
    <property type="match status" value="1"/>
</dbReference>
<feature type="region of interest" description="Disordered" evidence="3">
    <location>
        <begin position="511"/>
        <end position="534"/>
    </location>
</feature>
<dbReference type="Gene3D" id="1.25.40.180">
    <property type="match status" value="1"/>
</dbReference>
<dbReference type="GO" id="GO:0031369">
    <property type="term" value="F:translation initiation factor binding"/>
    <property type="evidence" value="ECO:0007669"/>
    <property type="project" value="InterPro"/>
</dbReference>
<evidence type="ECO:0000256" key="1">
    <source>
        <dbReference type="ARBA" id="ARBA00044144"/>
    </source>
</evidence>
<dbReference type="Gene3D" id="3.90.550.10">
    <property type="entry name" value="Spore Coat Polysaccharide Biosynthesis Protein SpsA, Chain A"/>
    <property type="match status" value="1"/>
</dbReference>
<dbReference type="InterPro" id="IPR029044">
    <property type="entry name" value="Nucleotide-diphossugar_trans"/>
</dbReference>
<evidence type="ECO:0000256" key="2">
    <source>
        <dbReference type="ARBA" id="ARBA00044345"/>
    </source>
</evidence>
<dbReference type="InterPro" id="IPR016024">
    <property type="entry name" value="ARM-type_fold"/>
</dbReference>
<feature type="domain" description="W2" evidence="4">
    <location>
        <begin position="345"/>
        <end position="522"/>
    </location>
</feature>
<dbReference type="AlphaFoldDB" id="A0A6G1SMD8"/>
<feature type="compositionally biased region" description="Acidic residues" evidence="3">
    <location>
        <begin position="512"/>
        <end position="534"/>
    </location>
</feature>
<dbReference type="InterPro" id="IPR003307">
    <property type="entry name" value="W2_domain"/>
</dbReference>
<evidence type="ECO:0000256" key="3">
    <source>
        <dbReference type="SAM" id="MobiDB-lite"/>
    </source>
</evidence>
<accession>A0A6G1SMD8</accession>
<feature type="compositionally biased region" description="Acidic residues" evidence="3">
    <location>
        <begin position="327"/>
        <end position="346"/>
    </location>
</feature>
<proteinExistence type="predicted"/>
<dbReference type="SUPFAM" id="SSF48371">
    <property type="entry name" value="ARM repeat"/>
    <property type="match status" value="1"/>
</dbReference>
<protein>
    <recommendedName>
        <fullName evidence="1">Translation initiation factor eIF2B subunit epsilon</fullName>
    </recommendedName>
    <alternativeName>
        <fullName evidence="2">eIF2B GDP-GTP exchange factor subunit epsilon</fullName>
    </alternativeName>
</protein>
<name>A0A6G1SMD8_9ACAR</name>
<keyword evidence="5" id="KW-0396">Initiation factor</keyword>
<organism evidence="5">
    <name type="scientific">Aceria tosichella</name>
    <name type="common">wheat curl mite</name>
    <dbReference type="NCBI Taxonomy" id="561515"/>
    <lineage>
        <taxon>Eukaryota</taxon>
        <taxon>Metazoa</taxon>
        <taxon>Ecdysozoa</taxon>
        <taxon>Arthropoda</taxon>
        <taxon>Chelicerata</taxon>
        <taxon>Arachnida</taxon>
        <taxon>Acari</taxon>
        <taxon>Acariformes</taxon>
        <taxon>Trombidiformes</taxon>
        <taxon>Prostigmata</taxon>
        <taxon>Eupodina</taxon>
        <taxon>Eriophyoidea</taxon>
        <taxon>Eriophyidae</taxon>
        <taxon>Eriophyinae</taxon>
        <taxon>Aceriini</taxon>
        <taxon>Aceria</taxon>
    </lineage>
</organism>
<dbReference type="Pfam" id="PF02020">
    <property type="entry name" value="W2"/>
    <property type="match status" value="1"/>
</dbReference>